<dbReference type="InterPro" id="IPR000014">
    <property type="entry name" value="PAS"/>
</dbReference>
<keyword evidence="9" id="KW-1185">Reference proteome</keyword>
<accession>A0A6M8BDS9</accession>
<dbReference type="InterPro" id="IPR003018">
    <property type="entry name" value="GAF"/>
</dbReference>
<evidence type="ECO:0000259" key="7">
    <source>
        <dbReference type="PROSITE" id="PS50109"/>
    </source>
</evidence>
<dbReference type="GO" id="GO:0006355">
    <property type="term" value="P:regulation of DNA-templated transcription"/>
    <property type="evidence" value="ECO:0007669"/>
    <property type="project" value="InterPro"/>
</dbReference>
<dbReference type="PANTHER" id="PTHR43547:SF2">
    <property type="entry name" value="HYBRID SIGNAL TRANSDUCTION HISTIDINE KINASE C"/>
    <property type="match status" value="1"/>
</dbReference>
<dbReference type="PROSITE" id="PS50109">
    <property type="entry name" value="HIS_KIN"/>
    <property type="match status" value="1"/>
</dbReference>
<dbReference type="RefSeq" id="WP_172355220.1">
    <property type="nucleotide sequence ID" value="NZ_CP053661.1"/>
</dbReference>
<dbReference type="SMART" id="SM00091">
    <property type="entry name" value="PAS"/>
    <property type="match status" value="1"/>
</dbReference>
<protein>
    <recommendedName>
        <fullName evidence="2">histidine kinase</fullName>
        <ecNumber evidence="2">2.7.13.3</ecNumber>
    </recommendedName>
</protein>
<dbReference type="Proteomes" id="UP000505210">
    <property type="component" value="Chromosome"/>
</dbReference>
<keyword evidence="4" id="KW-0808">Transferase</keyword>
<dbReference type="CDD" id="cd00082">
    <property type="entry name" value="HisKA"/>
    <property type="match status" value="1"/>
</dbReference>
<dbReference type="Gene3D" id="3.30.565.10">
    <property type="entry name" value="Histidine kinase-like ATPase, C-terminal domain"/>
    <property type="match status" value="1"/>
</dbReference>
<keyword evidence="5" id="KW-0902">Two-component regulatory system</keyword>
<dbReference type="EC" id="2.7.13.3" evidence="2"/>
<evidence type="ECO:0000256" key="6">
    <source>
        <dbReference type="SAM" id="Coils"/>
    </source>
</evidence>
<dbReference type="InterPro" id="IPR003594">
    <property type="entry name" value="HATPase_dom"/>
</dbReference>
<dbReference type="InterPro" id="IPR004358">
    <property type="entry name" value="Sig_transdc_His_kin-like_C"/>
</dbReference>
<dbReference type="EMBL" id="CP053661">
    <property type="protein sequence ID" value="QKD82430.1"/>
    <property type="molecule type" value="Genomic_DNA"/>
</dbReference>
<evidence type="ECO:0000256" key="2">
    <source>
        <dbReference type="ARBA" id="ARBA00012438"/>
    </source>
</evidence>
<dbReference type="SMART" id="SM00388">
    <property type="entry name" value="HisKA"/>
    <property type="match status" value="1"/>
</dbReference>
<name>A0A6M8BDS9_9CYAN</name>
<dbReference type="Gene3D" id="3.30.450.40">
    <property type="match status" value="1"/>
</dbReference>
<keyword evidence="3" id="KW-0597">Phosphoprotein</keyword>
<dbReference type="InterPro" id="IPR005467">
    <property type="entry name" value="His_kinase_dom"/>
</dbReference>
<dbReference type="AlphaFoldDB" id="A0A6M8BDS9"/>
<dbReference type="SUPFAM" id="SSF55781">
    <property type="entry name" value="GAF domain-like"/>
    <property type="match status" value="1"/>
</dbReference>
<evidence type="ECO:0000256" key="1">
    <source>
        <dbReference type="ARBA" id="ARBA00000085"/>
    </source>
</evidence>
<dbReference type="SUPFAM" id="SSF47384">
    <property type="entry name" value="Homodimeric domain of signal transducing histidine kinase"/>
    <property type="match status" value="1"/>
</dbReference>
<sequence>MSSEPHNKPQNEPQTASPVERCACHLDELLDTAPCGFLAFTDDGTITLTNATLLELLQCGLDEVKGQRLEALLPTASRIFYQTHFFPLLKLQGKVEEIYLPVRSRTGESLPMLVNATRHQRQGEVLNECVLIPIQQRSEYEEALLQARRDAEAAMQAQIQANATLEQTRAALEQKQTELEALNARLEDLVQQRTAQLEQALEFEALLKRITDRVRDSLDEAQILQTAVQELGAGLALVGCNAGLYNAAQTQVTIDYEYHQDGAVQCCRVEDLTIESATMYAAIAQGNSGPFCCYLPECPRYGAGHWAILARPIYDDQGILGDLWLFRPAEQTFSEAEDRLVQQVANHCAIALRQSHLYQAAQLQLHELEELNRLKDDLLNTVSHEMRSPMSNILMAIQLLEVHLEPLGVFADEAGIVKRYFRVLQDESQREIRLINNLLEMARIEAGTDPLNISMIPLQFFIPYIAEPYVERARNQQQQLEIQIEESLPSFSSDLSYLERILGELLNNACKYTPAGEYITLSVQSTSDGLRICVRNTGVEIPAAECDRIFEKFHRIPDHDVWHQGGTGLGLALVKKLVERLGATIRVDSRDGATSFIVEFSY</sequence>
<dbReference type="SUPFAM" id="SSF55785">
    <property type="entry name" value="PYP-like sensor domain (PAS domain)"/>
    <property type="match status" value="1"/>
</dbReference>
<dbReference type="SMART" id="SM00387">
    <property type="entry name" value="HATPase_c"/>
    <property type="match status" value="1"/>
</dbReference>
<dbReference type="PRINTS" id="PR00344">
    <property type="entry name" value="BCTRLSENSOR"/>
</dbReference>
<dbReference type="CDD" id="cd00130">
    <property type="entry name" value="PAS"/>
    <property type="match status" value="1"/>
</dbReference>
<keyword evidence="4" id="KW-0418">Kinase</keyword>
<proteinExistence type="predicted"/>
<evidence type="ECO:0000256" key="4">
    <source>
        <dbReference type="ARBA" id="ARBA00022777"/>
    </source>
</evidence>
<dbReference type="Pfam" id="PF00512">
    <property type="entry name" value="HisKA"/>
    <property type="match status" value="1"/>
</dbReference>
<feature type="domain" description="Histidine kinase" evidence="7">
    <location>
        <begin position="381"/>
        <end position="602"/>
    </location>
</feature>
<dbReference type="PANTHER" id="PTHR43547">
    <property type="entry name" value="TWO-COMPONENT HISTIDINE KINASE"/>
    <property type="match status" value="1"/>
</dbReference>
<evidence type="ECO:0000256" key="3">
    <source>
        <dbReference type="ARBA" id="ARBA00022553"/>
    </source>
</evidence>
<feature type="coiled-coil region" evidence="6">
    <location>
        <begin position="137"/>
        <end position="199"/>
    </location>
</feature>
<reference evidence="8 9" key="1">
    <citation type="submission" date="2020-05" db="EMBL/GenBank/DDBJ databases">
        <title>Complete genome sequence of of a novel Thermoleptolyngbya strain isolated from hot springs of Ganzi, Sichuan China.</title>
        <authorList>
            <person name="Tang J."/>
            <person name="Daroch M."/>
            <person name="Li L."/>
            <person name="Waleron K."/>
            <person name="Waleron M."/>
            <person name="Waleron M."/>
        </authorList>
    </citation>
    <scope>NUCLEOTIDE SEQUENCE [LARGE SCALE GENOMIC DNA]</scope>
    <source>
        <strain evidence="8 9">PKUAC-SCTA183</strain>
    </source>
</reference>
<evidence type="ECO:0000313" key="9">
    <source>
        <dbReference type="Proteomes" id="UP000505210"/>
    </source>
</evidence>
<dbReference type="InterPro" id="IPR003661">
    <property type="entry name" value="HisK_dim/P_dom"/>
</dbReference>
<dbReference type="SUPFAM" id="SSF55874">
    <property type="entry name" value="ATPase domain of HSP90 chaperone/DNA topoisomerase II/histidine kinase"/>
    <property type="match status" value="1"/>
</dbReference>
<dbReference type="GO" id="GO:0000155">
    <property type="term" value="F:phosphorelay sensor kinase activity"/>
    <property type="evidence" value="ECO:0007669"/>
    <property type="project" value="InterPro"/>
</dbReference>
<evidence type="ECO:0000256" key="5">
    <source>
        <dbReference type="ARBA" id="ARBA00023012"/>
    </source>
</evidence>
<dbReference type="InterPro" id="IPR013767">
    <property type="entry name" value="PAS_fold"/>
</dbReference>
<dbReference type="InterPro" id="IPR036097">
    <property type="entry name" value="HisK_dim/P_sf"/>
</dbReference>
<dbReference type="InterPro" id="IPR036890">
    <property type="entry name" value="HATPase_C_sf"/>
</dbReference>
<dbReference type="InterPro" id="IPR029016">
    <property type="entry name" value="GAF-like_dom_sf"/>
</dbReference>
<keyword evidence="6" id="KW-0175">Coiled coil</keyword>
<gene>
    <name evidence="8" type="ORF">HPC62_09780</name>
</gene>
<comment type="catalytic activity">
    <reaction evidence="1">
        <text>ATP + protein L-histidine = ADP + protein N-phospho-L-histidine.</text>
        <dbReference type="EC" id="2.7.13.3"/>
    </reaction>
</comment>
<dbReference type="SMART" id="SM00065">
    <property type="entry name" value="GAF"/>
    <property type="match status" value="1"/>
</dbReference>
<dbReference type="InterPro" id="IPR035965">
    <property type="entry name" value="PAS-like_dom_sf"/>
</dbReference>
<dbReference type="Gene3D" id="3.30.450.20">
    <property type="entry name" value="PAS domain"/>
    <property type="match status" value="1"/>
</dbReference>
<dbReference type="Gene3D" id="1.10.287.130">
    <property type="match status" value="1"/>
</dbReference>
<evidence type="ECO:0000313" key="8">
    <source>
        <dbReference type="EMBL" id="QKD82430.1"/>
    </source>
</evidence>
<dbReference type="Pfam" id="PF02518">
    <property type="entry name" value="HATPase_c"/>
    <property type="match status" value="1"/>
</dbReference>
<dbReference type="Pfam" id="PF00989">
    <property type="entry name" value="PAS"/>
    <property type="match status" value="1"/>
</dbReference>
<dbReference type="KEGG" id="theu:HPC62_09780"/>
<organism evidence="8 9">
    <name type="scientific">Thermoleptolyngbya sichuanensis A183</name>
    <dbReference type="NCBI Taxonomy" id="2737172"/>
    <lineage>
        <taxon>Bacteria</taxon>
        <taxon>Bacillati</taxon>
        <taxon>Cyanobacteriota</taxon>
        <taxon>Cyanophyceae</taxon>
        <taxon>Oculatellales</taxon>
        <taxon>Oculatellaceae</taxon>
        <taxon>Thermoleptolyngbya</taxon>
        <taxon>Thermoleptolyngbya sichuanensis</taxon>
    </lineage>
</organism>